<dbReference type="Proteomes" id="UP000265100">
    <property type="component" value="Chromosome 19"/>
</dbReference>
<reference evidence="2" key="3">
    <citation type="submission" date="2025-09" db="UniProtKB">
        <authorList>
            <consortium name="Ensembl"/>
        </authorList>
    </citation>
    <scope>IDENTIFICATION</scope>
</reference>
<feature type="signal peptide" evidence="1">
    <location>
        <begin position="1"/>
        <end position="16"/>
    </location>
</feature>
<evidence type="ECO:0000256" key="1">
    <source>
        <dbReference type="SAM" id="SignalP"/>
    </source>
</evidence>
<feature type="chain" id="PRO_5044216311" description="Secreted protein" evidence="1">
    <location>
        <begin position="17"/>
        <end position="73"/>
    </location>
</feature>
<sequence length="73" mass="8769">MYTLLFFFFLGSLTLTLLQIREEAHREERVDGKIKLILGERFGIWLLYCKLKEKDKVSQNIRQKRGRVRLTVL</sequence>
<dbReference type="AlphaFoldDB" id="A0A3P8PQ96"/>
<evidence type="ECO:0000313" key="3">
    <source>
        <dbReference type="Proteomes" id="UP000265100"/>
    </source>
</evidence>
<accession>A0A3P8PQ96</accession>
<protein>
    <recommendedName>
        <fullName evidence="4">Secreted protein</fullName>
    </recommendedName>
</protein>
<evidence type="ECO:0000313" key="2">
    <source>
        <dbReference type="Ensembl" id="ENSACLP00000019168.2"/>
    </source>
</evidence>
<proteinExistence type="predicted"/>
<keyword evidence="1" id="KW-0732">Signal</keyword>
<keyword evidence="3" id="KW-1185">Reference proteome</keyword>
<dbReference type="Ensembl" id="ENSACLT00000019612.2">
    <property type="protein sequence ID" value="ENSACLP00000019168.2"/>
    <property type="gene ID" value="ENSACLG00000013029.2"/>
</dbReference>
<name>A0A3P8PQ96_ASTCA</name>
<organism evidence="2 3">
    <name type="scientific">Astatotilapia calliptera</name>
    <name type="common">Eastern happy</name>
    <name type="synonym">Chromis callipterus</name>
    <dbReference type="NCBI Taxonomy" id="8154"/>
    <lineage>
        <taxon>Eukaryota</taxon>
        <taxon>Metazoa</taxon>
        <taxon>Chordata</taxon>
        <taxon>Craniata</taxon>
        <taxon>Vertebrata</taxon>
        <taxon>Euteleostomi</taxon>
        <taxon>Actinopterygii</taxon>
        <taxon>Neopterygii</taxon>
        <taxon>Teleostei</taxon>
        <taxon>Neoteleostei</taxon>
        <taxon>Acanthomorphata</taxon>
        <taxon>Ovalentaria</taxon>
        <taxon>Cichlomorphae</taxon>
        <taxon>Cichliformes</taxon>
        <taxon>Cichlidae</taxon>
        <taxon>African cichlids</taxon>
        <taxon>Pseudocrenilabrinae</taxon>
        <taxon>Haplochromini</taxon>
        <taxon>Astatotilapia</taxon>
    </lineage>
</organism>
<dbReference type="Bgee" id="ENSACLG00000013029">
    <property type="expression patterns" value="Expressed in brain"/>
</dbReference>
<reference evidence="2" key="1">
    <citation type="submission" date="2018-05" db="EMBL/GenBank/DDBJ databases">
        <authorList>
            <person name="Datahose"/>
        </authorList>
    </citation>
    <scope>NUCLEOTIDE SEQUENCE</scope>
</reference>
<evidence type="ECO:0008006" key="4">
    <source>
        <dbReference type="Google" id="ProtNLM"/>
    </source>
</evidence>
<reference evidence="2" key="2">
    <citation type="submission" date="2025-08" db="UniProtKB">
        <authorList>
            <consortium name="Ensembl"/>
        </authorList>
    </citation>
    <scope>IDENTIFICATION</scope>
</reference>
<dbReference type="GeneTree" id="ENSGT00940000179604"/>